<evidence type="ECO:0000313" key="3">
    <source>
        <dbReference type="EMBL" id="CAI3971795.1"/>
    </source>
</evidence>
<name>A0A9P1FEJ9_9DINO</name>
<evidence type="ECO:0000256" key="1">
    <source>
        <dbReference type="SAM" id="MobiDB-lite"/>
    </source>
</evidence>
<evidence type="ECO:0000313" key="5">
    <source>
        <dbReference type="Proteomes" id="UP001152797"/>
    </source>
</evidence>
<reference evidence="3" key="1">
    <citation type="submission" date="2022-10" db="EMBL/GenBank/DDBJ databases">
        <authorList>
            <person name="Chen Y."/>
            <person name="Dougan E. K."/>
            <person name="Chan C."/>
            <person name="Rhodes N."/>
            <person name="Thang M."/>
        </authorList>
    </citation>
    <scope>NUCLEOTIDE SEQUENCE</scope>
</reference>
<accession>A0A9P1FEJ9</accession>
<dbReference type="EMBL" id="CAMXCT010000001">
    <property type="protein sequence ID" value="CAI3971795.1"/>
    <property type="molecule type" value="Genomic_DNA"/>
</dbReference>
<dbReference type="InterPro" id="IPR016161">
    <property type="entry name" value="Ald_DH/histidinol_DH"/>
</dbReference>
<feature type="domain" description="Aldehyde dehydrogenase" evidence="2">
    <location>
        <begin position="221"/>
        <end position="374"/>
    </location>
</feature>
<dbReference type="InterPro" id="IPR016162">
    <property type="entry name" value="Ald_DH_N"/>
</dbReference>
<gene>
    <name evidence="3" type="ORF">C1SCF055_LOCUS385</name>
</gene>
<protein>
    <recommendedName>
        <fullName evidence="2">Aldehyde dehydrogenase domain-containing protein</fullName>
    </recommendedName>
</protein>
<reference evidence="4" key="2">
    <citation type="submission" date="2024-04" db="EMBL/GenBank/DDBJ databases">
        <authorList>
            <person name="Chen Y."/>
            <person name="Shah S."/>
            <person name="Dougan E. K."/>
            <person name="Thang M."/>
            <person name="Chan C."/>
        </authorList>
    </citation>
    <scope>NUCLEOTIDE SEQUENCE [LARGE SCALE GENOMIC DNA]</scope>
</reference>
<dbReference type="OrthoDB" id="40137at2759"/>
<feature type="region of interest" description="Disordered" evidence="1">
    <location>
        <begin position="296"/>
        <end position="318"/>
    </location>
</feature>
<evidence type="ECO:0000313" key="4">
    <source>
        <dbReference type="EMBL" id="CAL1125170.1"/>
    </source>
</evidence>
<dbReference type="GO" id="GO:0016491">
    <property type="term" value="F:oxidoreductase activity"/>
    <property type="evidence" value="ECO:0007669"/>
    <property type="project" value="InterPro"/>
</dbReference>
<proteinExistence type="predicted"/>
<dbReference type="EMBL" id="CAMXCT030000001">
    <property type="protein sequence ID" value="CAL4759107.1"/>
    <property type="molecule type" value="Genomic_DNA"/>
</dbReference>
<dbReference type="SUPFAM" id="SSF53720">
    <property type="entry name" value="ALDH-like"/>
    <property type="match status" value="1"/>
</dbReference>
<dbReference type="EMBL" id="CAMXCT020000001">
    <property type="protein sequence ID" value="CAL1125170.1"/>
    <property type="molecule type" value="Genomic_DNA"/>
</dbReference>
<dbReference type="Pfam" id="PF00171">
    <property type="entry name" value="Aldedh"/>
    <property type="match status" value="1"/>
</dbReference>
<sequence length="607" mass="66727">MVNLPAHNYFACLTYRERGSTIKGPFLSAELRGRRVCRGALEHEYDRTSRVDEIDRCLEALAEGKSKLPQTSIPRLIELAQASLEGTMAESEEWIRLACEAKGLKPGTAQEAEDISNGVLGTVRYLRLIINSLSDIEKYGAPQLPGEVVTGPNGKLRVQVMPTKGMFDSIAFSGFKAHIWMKDGVTRENLPQHIASYYRNGRQGEGIALVLGAGNVSSIPPTDAFTKIFQEGTVVLLKMNPVNEYLGPMFERAYSALIEAGFLRIIYGGAEVGAYSTHHDLVDEVHITGSVHSHDTIVWGPPGPERDRRKADNDPLLKKPISSELGNVSPWIVVPGNYSDAQLKFQAENLAMSILNNCSFNCVATKVIVTHKDWPQRQQFLDYVQDVLDANPPRKAYYPGAEERFRRFTGEEPEGCPTGTLPWTLKRDVDPNQGGQYFEEESFVCVSVETGLEASDGKDFLKKAADFANNRLFGTLGATVIVHPSFQKDATTGPAFDAFVSELNYGTVGINHWCALAYGMMTTPWGGYPGGSIHDPVSGIGWVHNTYMLDNDKIEKGVMEGPITVFPKPAWFPSCKNAHNVTRGAVRLSEKPSLMRLGGVILSALKG</sequence>
<comment type="caution">
    <text evidence="3">The sequence shown here is derived from an EMBL/GenBank/DDBJ whole genome shotgun (WGS) entry which is preliminary data.</text>
</comment>
<dbReference type="InterPro" id="IPR015590">
    <property type="entry name" value="Aldehyde_DH_dom"/>
</dbReference>
<keyword evidence="5" id="KW-1185">Reference proteome</keyword>
<dbReference type="Proteomes" id="UP001152797">
    <property type="component" value="Unassembled WGS sequence"/>
</dbReference>
<evidence type="ECO:0000259" key="2">
    <source>
        <dbReference type="Pfam" id="PF00171"/>
    </source>
</evidence>
<organism evidence="3">
    <name type="scientific">Cladocopium goreaui</name>
    <dbReference type="NCBI Taxonomy" id="2562237"/>
    <lineage>
        <taxon>Eukaryota</taxon>
        <taxon>Sar</taxon>
        <taxon>Alveolata</taxon>
        <taxon>Dinophyceae</taxon>
        <taxon>Suessiales</taxon>
        <taxon>Symbiodiniaceae</taxon>
        <taxon>Cladocopium</taxon>
    </lineage>
</organism>
<feature type="compositionally biased region" description="Basic and acidic residues" evidence="1">
    <location>
        <begin position="304"/>
        <end position="317"/>
    </location>
</feature>
<dbReference type="AlphaFoldDB" id="A0A9P1FEJ9"/>
<dbReference type="Gene3D" id="3.40.605.10">
    <property type="entry name" value="Aldehyde Dehydrogenase, Chain A, domain 1"/>
    <property type="match status" value="1"/>
</dbReference>